<evidence type="ECO:0000259" key="5">
    <source>
        <dbReference type="SMART" id="SM00849"/>
    </source>
</evidence>
<dbReference type="STRING" id="569365.A0A0D1ZUC2"/>
<sequence>MANEIQPEPLSPWQLPTGNAIVKVRAINTTTDMQLASIGFFEPVIPGLETFSLTTLAFLLEHPNSGKKILFDAGSRKDFWNFPPVVYGLLLEAAVGLKVEKNVSEILEEKGIDLRQINAVVWSHWHWDHSGDMSQFPASTEVVVGPGFKESFMPGYPTNPKAMMLDSDFEGREVREISFSDDHIGPYESYDFWGDGSLFLLNVPGHAVGHIGALARTTPDTWVFLGGDVCHFNGVFRPSIYQPMPAEIPEEALVNSPFIPPCPCSVFTSIHPDPEHARTKPFHSIATGKIAPTITADPATAQLSVQKMLEYDAHPNIFVCISHDRALIDELPLFNDSPESDINDWKEAGYKTNTFWRFLGYLPKDGKQTRPHLVTGVWREGKLVDVPS</sequence>
<evidence type="ECO:0000313" key="7">
    <source>
        <dbReference type="Proteomes" id="UP000054466"/>
    </source>
</evidence>
<dbReference type="InterPro" id="IPR051013">
    <property type="entry name" value="MBL_superfamily_lactonases"/>
</dbReference>
<keyword evidence="3" id="KW-0378">Hydrolase</keyword>
<dbReference type="VEuPathDB" id="FungiDB:PV07_03321"/>
<gene>
    <name evidence="6" type="ORF">PV07_03321</name>
</gene>
<name>A0A0D1ZUC2_9EURO</name>
<dbReference type="AlphaFoldDB" id="A0A0D1ZUC2"/>
<dbReference type="RefSeq" id="XP_016251937.1">
    <property type="nucleotide sequence ID" value="XM_016390035.1"/>
</dbReference>
<evidence type="ECO:0000313" key="6">
    <source>
        <dbReference type="EMBL" id="KIW31721.1"/>
    </source>
</evidence>
<evidence type="ECO:0000256" key="4">
    <source>
        <dbReference type="ARBA" id="ARBA00022833"/>
    </source>
</evidence>
<dbReference type="HOGENOM" id="CLU_030571_1_0_1"/>
<evidence type="ECO:0000256" key="2">
    <source>
        <dbReference type="ARBA" id="ARBA00022723"/>
    </source>
</evidence>
<keyword evidence="2" id="KW-0479">Metal-binding</keyword>
<dbReference type="Proteomes" id="UP000054466">
    <property type="component" value="Unassembled WGS sequence"/>
</dbReference>
<dbReference type="GeneID" id="27342515"/>
<dbReference type="CDD" id="cd07730">
    <property type="entry name" value="metallo-hydrolase-like_MBL-fold"/>
    <property type="match status" value="1"/>
</dbReference>
<organism evidence="6 7">
    <name type="scientific">Cladophialophora immunda</name>
    <dbReference type="NCBI Taxonomy" id="569365"/>
    <lineage>
        <taxon>Eukaryota</taxon>
        <taxon>Fungi</taxon>
        <taxon>Dikarya</taxon>
        <taxon>Ascomycota</taxon>
        <taxon>Pezizomycotina</taxon>
        <taxon>Eurotiomycetes</taxon>
        <taxon>Chaetothyriomycetidae</taxon>
        <taxon>Chaetothyriales</taxon>
        <taxon>Herpotrichiellaceae</taxon>
        <taxon>Cladophialophora</taxon>
    </lineage>
</organism>
<dbReference type="Pfam" id="PF00753">
    <property type="entry name" value="Lactamase_B"/>
    <property type="match status" value="1"/>
</dbReference>
<accession>A0A0D1ZUC2</accession>
<dbReference type="InterPro" id="IPR036866">
    <property type="entry name" value="RibonucZ/Hydroxyglut_hydro"/>
</dbReference>
<dbReference type="OrthoDB" id="10250730at2759"/>
<reference evidence="6 7" key="1">
    <citation type="submission" date="2015-01" db="EMBL/GenBank/DDBJ databases">
        <title>The Genome Sequence of Cladophialophora immunda CBS83496.</title>
        <authorList>
            <consortium name="The Broad Institute Genomics Platform"/>
            <person name="Cuomo C."/>
            <person name="de Hoog S."/>
            <person name="Gorbushina A."/>
            <person name="Stielow B."/>
            <person name="Teixiera M."/>
            <person name="Abouelleil A."/>
            <person name="Chapman S.B."/>
            <person name="Priest M."/>
            <person name="Young S.K."/>
            <person name="Wortman J."/>
            <person name="Nusbaum C."/>
            <person name="Birren B."/>
        </authorList>
    </citation>
    <scope>NUCLEOTIDE SEQUENCE [LARGE SCALE GENOMIC DNA]</scope>
    <source>
        <strain evidence="6 7">CBS 83496</strain>
    </source>
</reference>
<dbReference type="SUPFAM" id="SSF56281">
    <property type="entry name" value="Metallo-hydrolase/oxidoreductase"/>
    <property type="match status" value="1"/>
</dbReference>
<feature type="domain" description="Metallo-beta-lactamase" evidence="5">
    <location>
        <begin position="54"/>
        <end position="270"/>
    </location>
</feature>
<dbReference type="PANTHER" id="PTHR42978:SF5">
    <property type="entry name" value="METALLO-BETA-LACTAMASE DOMAIN-CONTAINING PROTEIN"/>
    <property type="match status" value="1"/>
</dbReference>
<evidence type="ECO:0000256" key="3">
    <source>
        <dbReference type="ARBA" id="ARBA00022801"/>
    </source>
</evidence>
<dbReference type="InterPro" id="IPR001279">
    <property type="entry name" value="Metallo-B-lactamas"/>
</dbReference>
<dbReference type="PANTHER" id="PTHR42978">
    <property type="entry name" value="QUORUM-QUENCHING LACTONASE YTNP-RELATED-RELATED"/>
    <property type="match status" value="1"/>
</dbReference>
<keyword evidence="7" id="KW-1185">Reference proteome</keyword>
<proteinExistence type="inferred from homology"/>
<dbReference type="GO" id="GO:0016787">
    <property type="term" value="F:hydrolase activity"/>
    <property type="evidence" value="ECO:0007669"/>
    <property type="project" value="UniProtKB-KW"/>
</dbReference>
<dbReference type="GO" id="GO:0046872">
    <property type="term" value="F:metal ion binding"/>
    <property type="evidence" value="ECO:0007669"/>
    <property type="project" value="UniProtKB-KW"/>
</dbReference>
<evidence type="ECO:0000256" key="1">
    <source>
        <dbReference type="ARBA" id="ARBA00007749"/>
    </source>
</evidence>
<protein>
    <recommendedName>
        <fullName evidence="5">Metallo-beta-lactamase domain-containing protein</fullName>
    </recommendedName>
</protein>
<comment type="similarity">
    <text evidence="1">Belongs to the metallo-beta-lactamase superfamily.</text>
</comment>
<dbReference type="Gene3D" id="3.60.15.10">
    <property type="entry name" value="Ribonuclease Z/Hydroxyacylglutathione hydrolase-like"/>
    <property type="match status" value="1"/>
</dbReference>
<dbReference type="EMBL" id="KN847041">
    <property type="protein sequence ID" value="KIW31721.1"/>
    <property type="molecule type" value="Genomic_DNA"/>
</dbReference>
<dbReference type="SMART" id="SM00849">
    <property type="entry name" value="Lactamase_B"/>
    <property type="match status" value="1"/>
</dbReference>
<keyword evidence="4" id="KW-0862">Zinc</keyword>